<feature type="compositionally biased region" description="Pro residues" evidence="2">
    <location>
        <begin position="70"/>
        <end position="88"/>
    </location>
</feature>
<keyword evidence="5" id="KW-1185">Reference proteome</keyword>
<protein>
    <recommendedName>
        <fullName evidence="3">C-CAP/cofactor C-like domain-containing protein</fullName>
    </recommendedName>
</protein>
<dbReference type="AlphaFoldDB" id="A0AAE0YLH7"/>
<gene>
    <name evidence="4" type="ORF">RRG08_013889</name>
</gene>
<feature type="domain" description="C-CAP/cofactor C-like" evidence="3">
    <location>
        <begin position="159"/>
        <end position="296"/>
    </location>
</feature>
<dbReference type="InterPro" id="IPR013912">
    <property type="entry name" value="Adenylate_cyclase-assoc_CAP_C"/>
</dbReference>
<dbReference type="GO" id="GO:0000902">
    <property type="term" value="P:cell morphogenesis"/>
    <property type="evidence" value="ECO:0007669"/>
    <property type="project" value="TreeGrafter"/>
</dbReference>
<dbReference type="PROSITE" id="PS01089">
    <property type="entry name" value="CAP_2"/>
    <property type="match status" value="1"/>
</dbReference>
<dbReference type="Proteomes" id="UP001283361">
    <property type="component" value="Unassembled WGS sequence"/>
</dbReference>
<dbReference type="InterPro" id="IPR001837">
    <property type="entry name" value="Adenylate_cyclase-assoc_CAP"/>
</dbReference>
<dbReference type="InterPro" id="IPR006599">
    <property type="entry name" value="CARP_motif"/>
</dbReference>
<dbReference type="PANTHER" id="PTHR10652">
    <property type="entry name" value="ADENYLYL CYCLASE-ASSOCIATED PROTEIN"/>
    <property type="match status" value="1"/>
</dbReference>
<evidence type="ECO:0000256" key="1">
    <source>
        <dbReference type="ARBA" id="ARBA00007659"/>
    </source>
</evidence>
<evidence type="ECO:0000313" key="5">
    <source>
        <dbReference type="Proteomes" id="UP001283361"/>
    </source>
</evidence>
<feature type="compositionally biased region" description="Low complexity" evidence="2">
    <location>
        <begin position="136"/>
        <end position="159"/>
    </location>
</feature>
<dbReference type="InterPro" id="IPR017901">
    <property type="entry name" value="C-CAP_CF_C-like"/>
</dbReference>
<dbReference type="GO" id="GO:0008179">
    <property type="term" value="F:adenylate cyclase binding"/>
    <property type="evidence" value="ECO:0007669"/>
    <property type="project" value="TreeGrafter"/>
</dbReference>
<evidence type="ECO:0000256" key="2">
    <source>
        <dbReference type="SAM" id="MobiDB-lite"/>
    </source>
</evidence>
<evidence type="ECO:0000259" key="3">
    <source>
        <dbReference type="PROSITE" id="PS51329"/>
    </source>
</evidence>
<dbReference type="InterPro" id="IPR028417">
    <property type="entry name" value="CAP_CS_C"/>
</dbReference>
<dbReference type="PANTHER" id="PTHR10652:SF0">
    <property type="entry name" value="ADENYLYL CYCLASE-ASSOCIATED PROTEIN"/>
    <property type="match status" value="1"/>
</dbReference>
<dbReference type="FunFam" id="2.160.20.70:FF:000001">
    <property type="entry name" value="Adenylyl cyclase-associated protein"/>
    <property type="match status" value="1"/>
</dbReference>
<dbReference type="Pfam" id="PF08603">
    <property type="entry name" value="CAP_C"/>
    <property type="match status" value="1"/>
</dbReference>
<dbReference type="PROSITE" id="PS51329">
    <property type="entry name" value="C_CAP_COFACTOR_C"/>
    <property type="match status" value="1"/>
</dbReference>
<dbReference type="SUPFAM" id="SSF69340">
    <property type="entry name" value="C-terminal domain of adenylylcyclase associated protein"/>
    <property type="match status" value="1"/>
</dbReference>
<comment type="similarity">
    <text evidence="1">Belongs to the CAP family.</text>
</comment>
<evidence type="ECO:0000313" key="4">
    <source>
        <dbReference type="EMBL" id="KAK3749681.1"/>
    </source>
</evidence>
<dbReference type="Gene3D" id="2.160.20.70">
    <property type="match status" value="1"/>
</dbReference>
<accession>A0AAE0YLH7</accession>
<dbReference type="EMBL" id="JAWDGP010005930">
    <property type="protein sequence ID" value="KAK3749681.1"/>
    <property type="molecule type" value="Genomic_DNA"/>
</dbReference>
<dbReference type="GO" id="GO:0007015">
    <property type="term" value="P:actin filament organization"/>
    <property type="evidence" value="ECO:0007669"/>
    <property type="project" value="TreeGrafter"/>
</dbReference>
<feature type="compositionally biased region" description="Low complexity" evidence="2">
    <location>
        <begin position="55"/>
        <end position="69"/>
    </location>
</feature>
<dbReference type="GO" id="GO:0003779">
    <property type="term" value="F:actin binding"/>
    <property type="evidence" value="ECO:0007669"/>
    <property type="project" value="InterPro"/>
</dbReference>
<reference evidence="4" key="1">
    <citation type="journal article" date="2023" name="G3 (Bethesda)">
        <title>A reference genome for the long-term kleptoplast-retaining sea slug Elysia crispata morphotype clarki.</title>
        <authorList>
            <person name="Eastman K.E."/>
            <person name="Pendleton A.L."/>
            <person name="Shaikh M.A."/>
            <person name="Suttiyut T."/>
            <person name="Ogas R."/>
            <person name="Tomko P."/>
            <person name="Gavelis G."/>
            <person name="Widhalm J.R."/>
            <person name="Wisecaver J.H."/>
        </authorList>
    </citation>
    <scope>NUCLEOTIDE SEQUENCE</scope>
    <source>
        <strain evidence="4">ECLA1</strain>
    </source>
</reference>
<proteinExistence type="inferred from homology"/>
<dbReference type="SMART" id="SM00673">
    <property type="entry name" value="CARP"/>
    <property type="match status" value="2"/>
</dbReference>
<dbReference type="GO" id="GO:0005737">
    <property type="term" value="C:cytoplasm"/>
    <property type="evidence" value="ECO:0007669"/>
    <property type="project" value="TreeGrafter"/>
</dbReference>
<dbReference type="InterPro" id="IPR016098">
    <property type="entry name" value="CAP/MinC_C"/>
</dbReference>
<feature type="compositionally biased region" description="Low complexity" evidence="2">
    <location>
        <begin position="89"/>
        <end position="102"/>
    </location>
</feature>
<organism evidence="4 5">
    <name type="scientific">Elysia crispata</name>
    <name type="common">lettuce slug</name>
    <dbReference type="NCBI Taxonomy" id="231223"/>
    <lineage>
        <taxon>Eukaryota</taxon>
        <taxon>Metazoa</taxon>
        <taxon>Spiralia</taxon>
        <taxon>Lophotrochozoa</taxon>
        <taxon>Mollusca</taxon>
        <taxon>Gastropoda</taxon>
        <taxon>Heterobranchia</taxon>
        <taxon>Euthyneura</taxon>
        <taxon>Panpulmonata</taxon>
        <taxon>Sacoglossa</taxon>
        <taxon>Placobranchoidea</taxon>
        <taxon>Plakobranchidae</taxon>
        <taxon>Elysia</taxon>
    </lineage>
</organism>
<sequence length="317" mass="34108">MESIGNDRIVARILPAESRGMEELREKLTDRVTVKRRSSTVILATCDQRLNSHQGGDAKSAAPAAAPPAGGAPPPPPPPGPPPPPPPQSADSSADDSGSRAALFAELSKGEKVTQGLRKVTDDMKTHKNPALRQGPAPFKAAQPKPASPKPVAKPVAQPAKPPLTELQGKKWVVEYHKGNQNIVIDKTEMKQTLYIYKCEGCVIQVKGKVNSIILDSCKKTAIVFDSLLASLEFVNCQSMQAQVNGKLSTVSIDKTDGCMVYLSKESLEVEIFSAKSSEMNILVPQGDGDFKEFALPEQFKTKYDGKTMVTECAESI</sequence>
<feature type="region of interest" description="Disordered" evidence="2">
    <location>
        <begin position="45"/>
        <end position="162"/>
    </location>
</feature>
<dbReference type="InterPro" id="IPR036223">
    <property type="entry name" value="CAP_C_sf"/>
</dbReference>
<name>A0AAE0YLH7_9GAST</name>
<comment type="caution">
    <text evidence="4">The sequence shown here is derived from an EMBL/GenBank/DDBJ whole genome shotgun (WGS) entry which is preliminary data.</text>
</comment>
<dbReference type="GO" id="GO:0019933">
    <property type="term" value="P:cAMP-mediated signaling"/>
    <property type="evidence" value="ECO:0007669"/>
    <property type="project" value="TreeGrafter"/>
</dbReference>